<feature type="non-terminal residue" evidence="2">
    <location>
        <position position="258"/>
    </location>
</feature>
<dbReference type="AlphaFoldDB" id="A0A5J4WD30"/>
<evidence type="ECO:0000256" key="1">
    <source>
        <dbReference type="SAM" id="MobiDB-lite"/>
    </source>
</evidence>
<comment type="caution">
    <text evidence="2">The sequence shown here is derived from an EMBL/GenBank/DDBJ whole genome shotgun (WGS) entry which is preliminary data.</text>
</comment>
<evidence type="ECO:0000313" key="3">
    <source>
        <dbReference type="Proteomes" id="UP000324800"/>
    </source>
</evidence>
<sequence length="258" mass="30184">MTQQTSISFKVISSPQLADIAVKGDTFTHSELNHNRSIIQFDPVIKSGVVRFEITNFRGVYGVGVSEESLIYKGNEEPDARGKGKFVYQHWSGAIHHTEDSWIEDNSSYGSGHHIAMELNMDVIPRTLTFFYDSILQKNYVVNIPPAMRFWVYLYNEGTSFQITKFERLSNPSASQQQLDQQKKYEYGKLWVSDKVRDFSTGNEGRIPRRRTKHIDSEQLEEKQQQPKKKLTEKEKKELEKEQKKREEEEQKIREKEE</sequence>
<proteinExistence type="predicted"/>
<dbReference type="EMBL" id="SNRW01002405">
    <property type="protein sequence ID" value="KAA6392894.1"/>
    <property type="molecule type" value="Genomic_DNA"/>
</dbReference>
<feature type="region of interest" description="Disordered" evidence="1">
    <location>
        <begin position="201"/>
        <end position="258"/>
    </location>
</feature>
<dbReference type="OrthoDB" id="2306477at2759"/>
<accession>A0A5J4WD30</accession>
<reference evidence="2 3" key="1">
    <citation type="submission" date="2019-03" db="EMBL/GenBank/DDBJ databases">
        <title>Single cell metagenomics reveals metabolic interactions within the superorganism composed of flagellate Streblomastix strix and complex community of Bacteroidetes bacteria on its surface.</title>
        <authorList>
            <person name="Treitli S.C."/>
            <person name="Kolisko M."/>
            <person name="Husnik F."/>
            <person name="Keeling P."/>
            <person name="Hampl V."/>
        </authorList>
    </citation>
    <scope>NUCLEOTIDE SEQUENCE [LARGE SCALE GENOMIC DNA]</scope>
    <source>
        <strain evidence="2">ST1C</strain>
    </source>
</reference>
<organism evidence="2 3">
    <name type="scientific">Streblomastix strix</name>
    <dbReference type="NCBI Taxonomy" id="222440"/>
    <lineage>
        <taxon>Eukaryota</taxon>
        <taxon>Metamonada</taxon>
        <taxon>Preaxostyla</taxon>
        <taxon>Oxymonadida</taxon>
        <taxon>Streblomastigidae</taxon>
        <taxon>Streblomastix</taxon>
    </lineage>
</organism>
<feature type="compositionally biased region" description="Basic and acidic residues" evidence="1">
    <location>
        <begin position="214"/>
        <end position="258"/>
    </location>
</feature>
<gene>
    <name evidence="2" type="ORF">EZS28_011583</name>
</gene>
<name>A0A5J4WD30_9EUKA</name>
<dbReference type="Proteomes" id="UP000324800">
    <property type="component" value="Unassembled WGS sequence"/>
</dbReference>
<evidence type="ECO:0000313" key="2">
    <source>
        <dbReference type="EMBL" id="KAA6392894.1"/>
    </source>
</evidence>
<protein>
    <submittedName>
        <fullName evidence="2">Uncharacterized protein</fullName>
    </submittedName>
</protein>